<dbReference type="GO" id="GO:0009088">
    <property type="term" value="P:threonine biosynthetic process"/>
    <property type="evidence" value="ECO:0007669"/>
    <property type="project" value="UniProtKB-UniPathway"/>
</dbReference>
<dbReference type="SUPFAM" id="SSF51735">
    <property type="entry name" value="NAD(P)-binding Rossmann-fold domains"/>
    <property type="match status" value="1"/>
</dbReference>
<accession>A0A8J6PD31</accession>
<dbReference type="GO" id="GO:0004412">
    <property type="term" value="F:homoserine dehydrogenase activity"/>
    <property type="evidence" value="ECO:0007669"/>
    <property type="project" value="UniProtKB-EC"/>
</dbReference>
<feature type="domain" description="Homoserine dehydrogenase catalytic" evidence="16">
    <location>
        <begin position="131"/>
        <end position="311"/>
    </location>
</feature>
<dbReference type="InterPro" id="IPR016204">
    <property type="entry name" value="HDH"/>
</dbReference>
<evidence type="ECO:0000256" key="15">
    <source>
        <dbReference type="RuleBase" id="RU004171"/>
    </source>
</evidence>
<evidence type="ECO:0000313" key="18">
    <source>
        <dbReference type="EMBL" id="MBC8610246.1"/>
    </source>
</evidence>
<evidence type="ECO:0000256" key="14">
    <source>
        <dbReference type="RuleBase" id="RU000579"/>
    </source>
</evidence>
<keyword evidence="7 14" id="KW-0791">Threonine biosynthesis</keyword>
<dbReference type="GO" id="GO:0050661">
    <property type="term" value="F:NADP binding"/>
    <property type="evidence" value="ECO:0007669"/>
    <property type="project" value="InterPro"/>
</dbReference>
<organism evidence="18 19">
    <name type="scientific">Massiliimalia timonensis</name>
    <dbReference type="NCBI Taxonomy" id="1987501"/>
    <lineage>
        <taxon>Bacteria</taxon>
        <taxon>Bacillati</taxon>
        <taxon>Bacillota</taxon>
        <taxon>Clostridia</taxon>
        <taxon>Eubacteriales</taxon>
        <taxon>Oscillospiraceae</taxon>
        <taxon>Massiliimalia</taxon>
    </lineage>
</organism>
<comment type="similarity">
    <text evidence="3 15">Belongs to the homoserine dehydrogenase family.</text>
</comment>
<evidence type="ECO:0000259" key="17">
    <source>
        <dbReference type="Pfam" id="PF03447"/>
    </source>
</evidence>
<dbReference type="PIRSF" id="PIRSF000098">
    <property type="entry name" value="Homoser_dehydrog"/>
    <property type="match status" value="1"/>
</dbReference>
<feature type="binding site" evidence="13">
    <location>
        <begin position="7"/>
        <end position="14"/>
    </location>
    <ligand>
        <name>NADP(+)</name>
        <dbReference type="ChEBI" id="CHEBI:58349"/>
    </ligand>
</feature>
<evidence type="ECO:0000256" key="10">
    <source>
        <dbReference type="ARBA" id="ARBA00023167"/>
    </source>
</evidence>
<evidence type="ECO:0000256" key="1">
    <source>
        <dbReference type="ARBA" id="ARBA00005056"/>
    </source>
</evidence>
<dbReference type="EC" id="1.1.1.3" evidence="4 14"/>
<dbReference type="NCBIfam" id="NF004976">
    <property type="entry name" value="PRK06349.1"/>
    <property type="match status" value="1"/>
</dbReference>
<dbReference type="AlphaFoldDB" id="A0A8J6PD31"/>
<dbReference type="FunFam" id="3.30.360.10:FF:000005">
    <property type="entry name" value="Homoserine dehydrogenase"/>
    <property type="match status" value="1"/>
</dbReference>
<evidence type="ECO:0000256" key="7">
    <source>
        <dbReference type="ARBA" id="ARBA00022697"/>
    </source>
</evidence>
<dbReference type="Proteomes" id="UP000632659">
    <property type="component" value="Unassembled WGS sequence"/>
</dbReference>
<proteinExistence type="inferred from homology"/>
<dbReference type="SUPFAM" id="SSF55347">
    <property type="entry name" value="Glyceraldehyde-3-phosphate dehydrogenase-like, C-terminal domain"/>
    <property type="match status" value="1"/>
</dbReference>
<evidence type="ECO:0000256" key="8">
    <source>
        <dbReference type="ARBA" id="ARBA00023002"/>
    </source>
</evidence>
<dbReference type="InterPro" id="IPR005106">
    <property type="entry name" value="Asp/hSer_DH_NAD-bd"/>
</dbReference>
<evidence type="ECO:0000259" key="16">
    <source>
        <dbReference type="Pfam" id="PF00742"/>
    </source>
</evidence>
<dbReference type="Pfam" id="PF03447">
    <property type="entry name" value="NAD_binding_3"/>
    <property type="match status" value="1"/>
</dbReference>
<feature type="active site" description="Proton donor" evidence="12">
    <location>
        <position position="199"/>
    </location>
</feature>
<feature type="binding site" evidence="13">
    <location>
        <position position="184"/>
    </location>
    <ligand>
        <name>L-homoserine</name>
        <dbReference type="ChEBI" id="CHEBI:57476"/>
    </ligand>
</feature>
<dbReference type="InterPro" id="IPR036291">
    <property type="entry name" value="NAD(P)-bd_dom_sf"/>
</dbReference>
<protein>
    <recommendedName>
        <fullName evidence="5 14">Homoserine dehydrogenase</fullName>
        <ecNumber evidence="4 14">1.1.1.3</ecNumber>
    </recommendedName>
</protein>
<evidence type="ECO:0000256" key="6">
    <source>
        <dbReference type="ARBA" id="ARBA00022605"/>
    </source>
</evidence>
<dbReference type="UniPathway" id="UPA00051">
    <property type="reaction ID" value="UER00465"/>
</dbReference>
<dbReference type="InterPro" id="IPR001342">
    <property type="entry name" value="HDH_cat"/>
</dbReference>
<comment type="pathway">
    <text evidence="1 14">Amino-acid biosynthesis; L-threonine biosynthesis; L-threonine from L-aspartate: step 3/5.</text>
</comment>
<evidence type="ECO:0000256" key="11">
    <source>
        <dbReference type="ARBA" id="ARBA00048841"/>
    </source>
</evidence>
<feature type="binding site" evidence="13">
    <location>
        <position position="99"/>
    </location>
    <ligand>
        <name>NADPH</name>
        <dbReference type="ChEBI" id="CHEBI:57783"/>
    </ligand>
</feature>
<name>A0A8J6PD31_9FIRM</name>
<dbReference type="UniPathway" id="UPA00050">
    <property type="reaction ID" value="UER00063"/>
</dbReference>
<reference evidence="18" key="1">
    <citation type="submission" date="2020-08" db="EMBL/GenBank/DDBJ databases">
        <title>Genome public.</title>
        <authorList>
            <person name="Liu C."/>
            <person name="Sun Q."/>
        </authorList>
    </citation>
    <scope>NUCLEOTIDE SEQUENCE</scope>
    <source>
        <strain evidence="18">NSJ-15</strain>
    </source>
</reference>
<dbReference type="PANTHER" id="PTHR43331:SF1">
    <property type="entry name" value="HOMOSERINE DEHYDROGENASE"/>
    <property type="match status" value="1"/>
</dbReference>
<evidence type="ECO:0000256" key="5">
    <source>
        <dbReference type="ARBA" id="ARBA00013376"/>
    </source>
</evidence>
<evidence type="ECO:0000256" key="13">
    <source>
        <dbReference type="PIRSR" id="PIRSR000098-2"/>
    </source>
</evidence>
<comment type="pathway">
    <text evidence="2 14">Amino-acid biosynthesis; L-methionine biosynthesis via de novo pathway; L-homoserine from L-aspartate: step 3/3.</text>
</comment>
<dbReference type="EMBL" id="JACRTL010000001">
    <property type="protein sequence ID" value="MBC8610246.1"/>
    <property type="molecule type" value="Genomic_DNA"/>
</dbReference>
<keyword evidence="10 14" id="KW-0486">Methionine biosynthesis</keyword>
<dbReference type="OrthoDB" id="9808167at2"/>
<dbReference type="Gene3D" id="3.30.70.260">
    <property type="match status" value="1"/>
</dbReference>
<evidence type="ECO:0000256" key="4">
    <source>
        <dbReference type="ARBA" id="ARBA00013213"/>
    </source>
</evidence>
<keyword evidence="9" id="KW-0915">Sodium</keyword>
<keyword evidence="6 14" id="KW-0028">Amino-acid biosynthesis</keyword>
<gene>
    <name evidence="18" type="ORF">H8702_03790</name>
</gene>
<dbReference type="Gene3D" id="3.30.360.10">
    <property type="entry name" value="Dihydrodipicolinate Reductase, domain 2"/>
    <property type="match status" value="1"/>
</dbReference>
<evidence type="ECO:0000256" key="12">
    <source>
        <dbReference type="PIRSR" id="PIRSR000098-1"/>
    </source>
</evidence>
<dbReference type="Pfam" id="PF00742">
    <property type="entry name" value="Homoserine_dh"/>
    <property type="match status" value="1"/>
</dbReference>
<comment type="catalytic activity">
    <reaction evidence="11">
        <text>L-homoserine + NADP(+) = L-aspartate 4-semialdehyde + NADPH + H(+)</text>
        <dbReference type="Rhea" id="RHEA:15761"/>
        <dbReference type="ChEBI" id="CHEBI:15378"/>
        <dbReference type="ChEBI" id="CHEBI:57476"/>
        <dbReference type="ChEBI" id="CHEBI:57783"/>
        <dbReference type="ChEBI" id="CHEBI:58349"/>
        <dbReference type="ChEBI" id="CHEBI:537519"/>
        <dbReference type="EC" id="1.1.1.3"/>
    </reaction>
    <physiologicalReaction direction="right-to-left" evidence="11">
        <dbReference type="Rhea" id="RHEA:15763"/>
    </physiologicalReaction>
</comment>
<evidence type="ECO:0000256" key="9">
    <source>
        <dbReference type="ARBA" id="ARBA00023053"/>
    </source>
</evidence>
<keyword evidence="8 14" id="KW-0560">Oxidoreductase</keyword>
<comment type="caution">
    <text evidence="18">The sequence shown here is derived from an EMBL/GenBank/DDBJ whole genome shotgun (WGS) entry which is preliminary data.</text>
</comment>
<feature type="domain" description="Aspartate/homoserine dehydrogenase NAD-binding" evidence="17">
    <location>
        <begin position="8"/>
        <end position="123"/>
    </location>
</feature>
<evidence type="ECO:0000256" key="3">
    <source>
        <dbReference type="ARBA" id="ARBA00006753"/>
    </source>
</evidence>
<keyword evidence="13 14" id="KW-0521">NADP</keyword>
<dbReference type="PROSITE" id="PS01042">
    <property type="entry name" value="HOMOSER_DHGENASE"/>
    <property type="match status" value="1"/>
</dbReference>
<dbReference type="PANTHER" id="PTHR43331">
    <property type="entry name" value="HOMOSERINE DEHYDROGENASE"/>
    <property type="match status" value="1"/>
</dbReference>
<dbReference type="GO" id="GO:0009086">
    <property type="term" value="P:methionine biosynthetic process"/>
    <property type="evidence" value="ECO:0007669"/>
    <property type="project" value="UniProtKB-KW"/>
</dbReference>
<keyword evidence="19" id="KW-1185">Reference proteome</keyword>
<dbReference type="InterPro" id="IPR019811">
    <property type="entry name" value="HDH_CS"/>
</dbReference>
<dbReference type="RefSeq" id="WP_093988643.1">
    <property type="nucleotide sequence ID" value="NZ_FYDD01000003.1"/>
</dbReference>
<evidence type="ECO:0000313" key="19">
    <source>
        <dbReference type="Proteomes" id="UP000632659"/>
    </source>
</evidence>
<evidence type="ECO:0000256" key="2">
    <source>
        <dbReference type="ARBA" id="ARBA00005062"/>
    </source>
</evidence>
<dbReference type="Gene3D" id="3.40.50.720">
    <property type="entry name" value="NAD(P)-binding Rossmann-like Domain"/>
    <property type="match status" value="1"/>
</dbReference>
<sequence>MINIAVLGHGVVGSGVVEVIETNQEYIAKNVGDNVYVKRILDLRDFDVPYADKFTKDYADILNDPEISIVVEVMGGINPAYDFSKAALRHQKSVVTSNKELVAAKGAKLLRLAKENNVNYYFEASVGGGIPIIRPLHSCLAANQIDEIAGILNGTSNFILTKMISEQMPFEDALKMAQALGYAEKNPTADVDGHDACRKICILASLAYGKHIYPDSVPTQGIGEITLEDVDYAESNDCVIKLIGRVKKVDEQGHVLCMVSPALLHKQSQLAGISDVFNGILVRGNATGDVVFYGRGAGKLPTASAVVADVIDVAKAKGTTAALTWEDDGVNYVVDYRNTRCDYYIRLSACDTDKQQAVKEIQKQFGEVRYLSRPKQPENELAFVVNDMLERDLLEKEQILSAENIYLVNKIRILNY</sequence>